<evidence type="ECO:0000256" key="2">
    <source>
        <dbReference type="ARBA" id="ARBA00005417"/>
    </source>
</evidence>
<comment type="subcellular location">
    <subcellularLocation>
        <location evidence="1">Membrane</location>
    </subcellularLocation>
</comment>
<organism evidence="11">
    <name type="scientific">Aerophobetes bacterium</name>
    <dbReference type="NCBI Taxonomy" id="2030807"/>
    <lineage>
        <taxon>Bacteria</taxon>
        <taxon>Candidatus Aerophobota</taxon>
    </lineage>
</organism>
<dbReference type="GO" id="GO:0016887">
    <property type="term" value="F:ATP hydrolysis activity"/>
    <property type="evidence" value="ECO:0007669"/>
    <property type="project" value="InterPro"/>
</dbReference>
<evidence type="ECO:0000256" key="7">
    <source>
        <dbReference type="ARBA" id="ARBA00022967"/>
    </source>
</evidence>
<dbReference type="PANTHER" id="PTHR43297">
    <property type="entry name" value="OLIGOPEPTIDE TRANSPORT ATP-BINDING PROTEIN APPD"/>
    <property type="match status" value="1"/>
</dbReference>
<dbReference type="GO" id="GO:0005524">
    <property type="term" value="F:ATP binding"/>
    <property type="evidence" value="ECO:0007669"/>
    <property type="project" value="UniProtKB-KW"/>
</dbReference>
<dbReference type="GO" id="GO:0016020">
    <property type="term" value="C:membrane"/>
    <property type="evidence" value="ECO:0007669"/>
    <property type="project" value="UniProtKB-SubCell"/>
</dbReference>
<dbReference type="PROSITE" id="PS00211">
    <property type="entry name" value="ABC_TRANSPORTER_1"/>
    <property type="match status" value="1"/>
</dbReference>
<evidence type="ECO:0000256" key="8">
    <source>
        <dbReference type="ARBA" id="ARBA00023065"/>
    </source>
</evidence>
<comment type="caution">
    <text evidence="11">The sequence shown here is derived from an EMBL/GenBank/DDBJ whole genome shotgun (WGS) entry which is preliminary data.</text>
</comment>
<dbReference type="SUPFAM" id="SSF52540">
    <property type="entry name" value="P-loop containing nucleoside triphosphate hydrolases"/>
    <property type="match status" value="1"/>
</dbReference>
<dbReference type="AlphaFoldDB" id="A0A7V0QRX2"/>
<keyword evidence="7" id="KW-1278">Translocase</keyword>
<dbReference type="InterPro" id="IPR050388">
    <property type="entry name" value="ABC_Ni/Peptide_Import"/>
</dbReference>
<keyword evidence="3" id="KW-0813">Transport</keyword>
<dbReference type="Pfam" id="PF08352">
    <property type="entry name" value="oligo_HPY"/>
    <property type="match status" value="1"/>
</dbReference>
<proteinExistence type="inferred from homology"/>
<dbReference type="Proteomes" id="UP000885660">
    <property type="component" value="Unassembled WGS sequence"/>
</dbReference>
<dbReference type="InterPro" id="IPR027417">
    <property type="entry name" value="P-loop_NTPase"/>
</dbReference>
<dbReference type="GO" id="GO:0015833">
    <property type="term" value="P:peptide transport"/>
    <property type="evidence" value="ECO:0007669"/>
    <property type="project" value="InterPro"/>
</dbReference>
<evidence type="ECO:0000256" key="6">
    <source>
        <dbReference type="ARBA" id="ARBA00022840"/>
    </source>
</evidence>
<protein>
    <submittedName>
        <fullName evidence="11">ABC transporter ATP-binding protein</fullName>
    </submittedName>
</protein>
<dbReference type="GO" id="GO:0006811">
    <property type="term" value="P:monoatomic ion transport"/>
    <property type="evidence" value="ECO:0007669"/>
    <property type="project" value="UniProtKB-KW"/>
</dbReference>
<dbReference type="PANTHER" id="PTHR43297:SF13">
    <property type="entry name" value="NICKEL ABC TRANSPORTER, ATP-BINDING PROTEIN"/>
    <property type="match status" value="1"/>
</dbReference>
<accession>A0A7V0QRX2</accession>
<dbReference type="Gene3D" id="3.40.50.300">
    <property type="entry name" value="P-loop containing nucleotide triphosphate hydrolases"/>
    <property type="match status" value="1"/>
</dbReference>
<keyword evidence="6 11" id="KW-0067">ATP-binding</keyword>
<keyword evidence="9" id="KW-0472">Membrane</keyword>
<dbReference type="InterPro" id="IPR017871">
    <property type="entry name" value="ABC_transporter-like_CS"/>
</dbReference>
<feature type="non-terminal residue" evidence="11">
    <location>
        <position position="1"/>
    </location>
</feature>
<keyword evidence="4" id="KW-1003">Cell membrane</keyword>
<dbReference type="PROSITE" id="PS50893">
    <property type="entry name" value="ABC_TRANSPORTER_2"/>
    <property type="match status" value="1"/>
</dbReference>
<dbReference type="InterPro" id="IPR003439">
    <property type="entry name" value="ABC_transporter-like_ATP-bd"/>
</dbReference>
<dbReference type="EMBL" id="DRBC01000214">
    <property type="protein sequence ID" value="HDN84827.1"/>
    <property type="molecule type" value="Genomic_DNA"/>
</dbReference>
<dbReference type="InterPro" id="IPR013563">
    <property type="entry name" value="Oligopep_ABC_C"/>
</dbReference>
<dbReference type="Pfam" id="PF00005">
    <property type="entry name" value="ABC_tran"/>
    <property type="match status" value="1"/>
</dbReference>
<evidence type="ECO:0000256" key="9">
    <source>
        <dbReference type="ARBA" id="ARBA00023136"/>
    </source>
</evidence>
<feature type="domain" description="ABC transporter" evidence="10">
    <location>
        <begin position="2"/>
        <end position="186"/>
    </location>
</feature>
<evidence type="ECO:0000259" key="10">
    <source>
        <dbReference type="PROSITE" id="PS50893"/>
    </source>
</evidence>
<name>A0A7V0QRX2_UNCAE</name>
<keyword evidence="5" id="KW-0547">Nucleotide-binding</keyword>
<reference evidence="11" key="1">
    <citation type="journal article" date="2020" name="mSystems">
        <title>Genome- and Community-Level Interaction Insights into Carbon Utilization and Element Cycling Functions of Hydrothermarchaeota in Hydrothermal Sediment.</title>
        <authorList>
            <person name="Zhou Z."/>
            <person name="Liu Y."/>
            <person name="Xu W."/>
            <person name="Pan J."/>
            <person name="Luo Z.H."/>
            <person name="Li M."/>
        </authorList>
    </citation>
    <scope>NUCLEOTIDE SEQUENCE [LARGE SCALE GENOMIC DNA]</scope>
    <source>
        <strain evidence="11">HyVt-219</strain>
    </source>
</reference>
<evidence type="ECO:0000256" key="5">
    <source>
        <dbReference type="ARBA" id="ARBA00022741"/>
    </source>
</evidence>
<gene>
    <name evidence="11" type="ORF">ENG47_03610</name>
</gene>
<evidence type="ECO:0000256" key="3">
    <source>
        <dbReference type="ARBA" id="ARBA00022448"/>
    </source>
</evidence>
<sequence length="250" mass="28338">SKIDKELTKKRNLFIRKIALSIEKKMCQLALKEKEAFIFKFLSHIPLLNMHLHRIKKIALDKSVILLRMMGVPNPEGVVYRYPHELSGGMQQRVVIAMALACHPKLLIADEPTSNLDVTIQAQILDLIKELKKTMKASVLFISHDLGVIAEVCRWVAVMYAGCICELATVEELFENPLHPYTRALLRSIPRPGIKNLESIEGNVPNLVNPPSGCRFHPRCPKAKEKCTRVKPKIEKVGKDHFVACHFYGD</sequence>
<evidence type="ECO:0000313" key="11">
    <source>
        <dbReference type="EMBL" id="HDN84827.1"/>
    </source>
</evidence>
<dbReference type="NCBIfam" id="TIGR01727">
    <property type="entry name" value="oligo_HPY"/>
    <property type="match status" value="1"/>
</dbReference>
<keyword evidence="8" id="KW-0406">Ion transport</keyword>
<evidence type="ECO:0000256" key="4">
    <source>
        <dbReference type="ARBA" id="ARBA00022475"/>
    </source>
</evidence>
<comment type="similarity">
    <text evidence="2">Belongs to the ABC transporter superfamily.</text>
</comment>
<evidence type="ECO:0000256" key="1">
    <source>
        <dbReference type="ARBA" id="ARBA00004370"/>
    </source>
</evidence>